<evidence type="ECO:0000256" key="1">
    <source>
        <dbReference type="ARBA" id="ARBA00001946"/>
    </source>
</evidence>
<sequence>MVPADGREPGNPADLRAVLFDMDGTLVETEEYWGEAMFDLAGQLGGRMSAGARAATVGTSMRVAMDVLYADLGVTRTEPQIQADVDQILDAVARMMTERLIWMPGAQELLAAVHDAGLRTALVTTTPRRLADLVIRHIEMGYADGGPFDVTVCGDEVPARKPDPAPYRQAMAALGVGPGESVVIEDSLVGVTSGLAAGAAVLGVAGLQPVPPAPGLVQVDSLAGIGLPELADVLAARETVGPASR</sequence>
<dbReference type="CDD" id="cd07505">
    <property type="entry name" value="HAD_BPGM-like"/>
    <property type="match status" value="1"/>
</dbReference>
<dbReference type="InterPro" id="IPR051600">
    <property type="entry name" value="Beta-PGM-like"/>
</dbReference>
<evidence type="ECO:0000256" key="4">
    <source>
        <dbReference type="ARBA" id="ARBA00022842"/>
    </source>
</evidence>
<dbReference type="NCBIfam" id="TIGR01509">
    <property type="entry name" value="HAD-SF-IA-v3"/>
    <property type="match status" value="1"/>
</dbReference>
<dbReference type="InterPro" id="IPR006439">
    <property type="entry name" value="HAD-SF_hydro_IA"/>
</dbReference>
<evidence type="ECO:0000313" key="7">
    <source>
        <dbReference type="Proteomes" id="UP001183222"/>
    </source>
</evidence>
<accession>A0ABU2KA54</accession>
<dbReference type="PANTHER" id="PTHR46193:SF18">
    <property type="entry name" value="HEXITOL PHOSPHATASE B"/>
    <property type="match status" value="1"/>
</dbReference>
<dbReference type="Gene3D" id="1.10.150.240">
    <property type="entry name" value="Putative phosphatase, domain 2"/>
    <property type="match status" value="1"/>
</dbReference>
<reference evidence="7" key="1">
    <citation type="submission" date="2023-07" db="EMBL/GenBank/DDBJ databases">
        <title>30 novel species of actinomycetes from the DSMZ collection.</title>
        <authorList>
            <person name="Nouioui I."/>
        </authorList>
    </citation>
    <scope>NUCLEOTIDE SEQUENCE [LARGE SCALE GENOMIC DNA]</scope>
    <source>
        <strain evidence="7">DSM 46792</strain>
    </source>
</reference>
<dbReference type="SUPFAM" id="SSF56784">
    <property type="entry name" value="HAD-like"/>
    <property type="match status" value="1"/>
</dbReference>
<evidence type="ECO:0000256" key="3">
    <source>
        <dbReference type="ARBA" id="ARBA00022723"/>
    </source>
</evidence>
<evidence type="ECO:0000256" key="5">
    <source>
        <dbReference type="ARBA" id="ARBA00023277"/>
    </source>
</evidence>
<comment type="cofactor">
    <cofactor evidence="1">
        <name>Mg(2+)</name>
        <dbReference type="ChEBI" id="CHEBI:18420"/>
    </cofactor>
</comment>
<dbReference type="InterPro" id="IPR023198">
    <property type="entry name" value="PGP-like_dom2"/>
</dbReference>
<dbReference type="SFLD" id="SFLDS00003">
    <property type="entry name" value="Haloacid_Dehalogenase"/>
    <property type="match status" value="1"/>
</dbReference>
<dbReference type="SFLD" id="SFLDG01129">
    <property type="entry name" value="C1.5:_HAD__Beta-PGM__Phosphata"/>
    <property type="match status" value="1"/>
</dbReference>
<dbReference type="PRINTS" id="PR00413">
    <property type="entry name" value="HADHALOGNASE"/>
</dbReference>
<dbReference type="InterPro" id="IPR023214">
    <property type="entry name" value="HAD_sf"/>
</dbReference>
<keyword evidence="5" id="KW-0119">Carbohydrate metabolism</keyword>
<dbReference type="Pfam" id="PF13419">
    <property type="entry name" value="HAD_2"/>
    <property type="match status" value="1"/>
</dbReference>
<dbReference type="Gene3D" id="3.40.50.1000">
    <property type="entry name" value="HAD superfamily/HAD-like"/>
    <property type="match status" value="1"/>
</dbReference>
<organism evidence="6 7">
    <name type="scientific">Blastococcus goldschmidtiae</name>
    <dbReference type="NCBI Taxonomy" id="3075546"/>
    <lineage>
        <taxon>Bacteria</taxon>
        <taxon>Bacillati</taxon>
        <taxon>Actinomycetota</taxon>
        <taxon>Actinomycetes</taxon>
        <taxon>Geodermatophilales</taxon>
        <taxon>Geodermatophilaceae</taxon>
        <taxon>Blastococcus</taxon>
    </lineage>
</organism>
<name>A0ABU2KA54_9ACTN</name>
<dbReference type="InterPro" id="IPR041492">
    <property type="entry name" value="HAD_2"/>
</dbReference>
<evidence type="ECO:0000256" key="2">
    <source>
        <dbReference type="ARBA" id="ARBA00006171"/>
    </source>
</evidence>
<dbReference type="InterPro" id="IPR036412">
    <property type="entry name" value="HAD-like_sf"/>
</dbReference>
<comment type="similarity">
    <text evidence="2">Belongs to the HAD-like hydrolase superfamily. CbbY/CbbZ/Gph/YieH family.</text>
</comment>
<protein>
    <submittedName>
        <fullName evidence="6">HAD family phosphatase</fullName>
    </submittedName>
</protein>
<dbReference type="PANTHER" id="PTHR46193">
    <property type="entry name" value="6-PHOSPHOGLUCONATE PHOSPHATASE"/>
    <property type="match status" value="1"/>
</dbReference>
<dbReference type="RefSeq" id="WP_311345968.1">
    <property type="nucleotide sequence ID" value="NZ_JAVREI010000010.1"/>
</dbReference>
<dbReference type="EMBL" id="JAVREI010000010">
    <property type="protein sequence ID" value="MDT0277023.1"/>
    <property type="molecule type" value="Genomic_DNA"/>
</dbReference>
<gene>
    <name evidence="6" type="ORF">RM425_14030</name>
</gene>
<proteinExistence type="inferred from homology"/>
<keyword evidence="7" id="KW-1185">Reference proteome</keyword>
<keyword evidence="4" id="KW-0460">Magnesium</keyword>
<dbReference type="Proteomes" id="UP001183222">
    <property type="component" value="Unassembled WGS sequence"/>
</dbReference>
<keyword evidence="3" id="KW-0479">Metal-binding</keyword>
<evidence type="ECO:0000313" key="6">
    <source>
        <dbReference type="EMBL" id="MDT0277023.1"/>
    </source>
</evidence>
<comment type="caution">
    <text evidence="6">The sequence shown here is derived from an EMBL/GenBank/DDBJ whole genome shotgun (WGS) entry which is preliminary data.</text>
</comment>